<accession>A0ABT2RR44</accession>
<organism evidence="2 3">
    <name type="scientific">Dorea acetigenes</name>
    <dbReference type="NCBI Taxonomy" id="2981787"/>
    <lineage>
        <taxon>Bacteria</taxon>
        <taxon>Bacillati</taxon>
        <taxon>Bacillota</taxon>
        <taxon>Clostridia</taxon>
        <taxon>Lachnospirales</taxon>
        <taxon>Lachnospiraceae</taxon>
        <taxon>Dorea</taxon>
    </lineage>
</organism>
<protein>
    <recommendedName>
        <fullName evidence="4">DUF4340 domain-containing protein</fullName>
    </recommendedName>
</protein>
<dbReference type="RefSeq" id="WP_158371705.1">
    <property type="nucleotide sequence ID" value="NZ_JAOQJU010000028.1"/>
</dbReference>
<keyword evidence="1" id="KW-0472">Membrane</keyword>
<sequence>MKGTKINDKKIFIFILILCVLAVVIIIAFKVRGEYETPETTGGLEDRKLDPDVKKLFEADSDSAGDYEVFLCENFYDNPDGQEYLVDDPETADYVVESLSSLSIKEILPTSSYYGREENGLGIKISSKRIGGEDCSVVILGKSKEGNYVLSLAEDNAIMAEVVEGELDYAYLKELYQEAAEEK</sequence>
<gene>
    <name evidence="2" type="ORF">OCV99_15345</name>
</gene>
<keyword evidence="3" id="KW-1185">Reference proteome</keyword>
<evidence type="ECO:0000313" key="3">
    <source>
        <dbReference type="Proteomes" id="UP001652431"/>
    </source>
</evidence>
<comment type="caution">
    <text evidence="2">The sequence shown here is derived from an EMBL/GenBank/DDBJ whole genome shotgun (WGS) entry which is preliminary data.</text>
</comment>
<proteinExistence type="predicted"/>
<evidence type="ECO:0000313" key="2">
    <source>
        <dbReference type="EMBL" id="MCU6687877.1"/>
    </source>
</evidence>
<dbReference type="Proteomes" id="UP001652431">
    <property type="component" value="Unassembled WGS sequence"/>
</dbReference>
<name>A0ABT2RR44_9FIRM</name>
<evidence type="ECO:0000256" key="1">
    <source>
        <dbReference type="SAM" id="Phobius"/>
    </source>
</evidence>
<keyword evidence="1" id="KW-1133">Transmembrane helix</keyword>
<feature type="transmembrane region" description="Helical" evidence="1">
    <location>
        <begin position="12"/>
        <end position="31"/>
    </location>
</feature>
<evidence type="ECO:0008006" key="4">
    <source>
        <dbReference type="Google" id="ProtNLM"/>
    </source>
</evidence>
<reference evidence="2 3" key="1">
    <citation type="journal article" date="2021" name="ISME Commun">
        <title>Automated analysis of genomic sequences facilitates high-throughput and comprehensive description of bacteria.</title>
        <authorList>
            <person name="Hitch T.C.A."/>
        </authorList>
    </citation>
    <scope>NUCLEOTIDE SEQUENCE [LARGE SCALE GENOMIC DNA]</scope>
    <source>
        <strain evidence="2 3">Sanger_03</strain>
    </source>
</reference>
<keyword evidence="1" id="KW-0812">Transmembrane</keyword>
<dbReference type="EMBL" id="JAOQJU010000028">
    <property type="protein sequence ID" value="MCU6687877.1"/>
    <property type="molecule type" value="Genomic_DNA"/>
</dbReference>